<accession>A0ABR9XFM4</accession>
<dbReference type="Gene3D" id="3.30.565.40">
    <property type="entry name" value="Fervidobacterium nodosum Rt17-B1 like"/>
    <property type="match status" value="1"/>
</dbReference>
<proteinExistence type="predicted"/>
<name>A0ABR9XFM4_9SPHI</name>
<reference evidence="4 5" key="1">
    <citation type="submission" date="2020-10" db="EMBL/GenBank/DDBJ databases">
        <title>Mucilaginibacter mali sp. nov., isolated from rhizosphere soil of apple orchard.</title>
        <authorList>
            <person name="Lee J.-S."/>
            <person name="Kim H.S."/>
            <person name="Kim J.-S."/>
        </authorList>
    </citation>
    <scope>NUCLEOTIDE SEQUENCE [LARGE SCALE GENOMIC DNA]</scope>
    <source>
        <strain evidence="4 5">KCTC 23157</strain>
    </source>
</reference>
<evidence type="ECO:0000313" key="4">
    <source>
        <dbReference type="EMBL" id="MBE9666026.1"/>
    </source>
</evidence>
<keyword evidence="1" id="KW-0732">Signal</keyword>
<feature type="signal peptide" evidence="1">
    <location>
        <begin position="1"/>
        <end position="17"/>
    </location>
</feature>
<protein>
    <submittedName>
        <fullName evidence="4">DUF3298 and DUF4163 domain-containing protein</fullName>
    </submittedName>
</protein>
<feature type="domain" description="DUF3298" evidence="2">
    <location>
        <begin position="170"/>
        <end position="248"/>
    </location>
</feature>
<gene>
    <name evidence="4" type="ORF">IRJ18_06605</name>
</gene>
<keyword evidence="5" id="KW-1185">Reference proteome</keyword>
<evidence type="ECO:0000259" key="2">
    <source>
        <dbReference type="Pfam" id="PF11738"/>
    </source>
</evidence>
<evidence type="ECO:0000256" key="1">
    <source>
        <dbReference type="SAM" id="SignalP"/>
    </source>
</evidence>
<organism evidence="4 5">
    <name type="scientific">Mucilaginibacter boryungensis</name>
    <dbReference type="NCBI Taxonomy" id="768480"/>
    <lineage>
        <taxon>Bacteria</taxon>
        <taxon>Pseudomonadati</taxon>
        <taxon>Bacteroidota</taxon>
        <taxon>Sphingobacteriia</taxon>
        <taxon>Sphingobacteriales</taxon>
        <taxon>Sphingobacteriaceae</taxon>
        <taxon>Mucilaginibacter</taxon>
    </lineage>
</organism>
<sequence>MKYCFFLLAALVTLAAACSWDKSPKHQPDIVKDTLLYQYITFKQRAADCGNKPDSGCTVIQIKYPAFHGAPALNDTVRHRAAGLFGVYQKSDTSFKHFAARFMKAYQQENAGLNKKWIYTLQTTASVIRQDSSLIAMQFSGYSFRGGAHGSSLTMFLNWDTKAHKVIKLSDILVDGYQHPLDSIGEKIFRAEEKISDTEPLKNNYFFVKDKFALNDNFLITPTGLRFVYNEYEIKPYAAGKTELFIPYTQIQPLLRPNTVVSQYH</sequence>
<feature type="chain" id="PRO_5046030070" evidence="1">
    <location>
        <begin position="18"/>
        <end position="265"/>
    </location>
</feature>
<comment type="caution">
    <text evidence="4">The sequence shown here is derived from an EMBL/GenBank/DDBJ whole genome shotgun (WGS) entry which is preliminary data.</text>
</comment>
<dbReference type="InterPro" id="IPR025303">
    <property type="entry name" value="PdaC"/>
</dbReference>
<dbReference type="Pfam" id="PF11738">
    <property type="entry name" value="DUF3298"/>
    <property type="match status" value="1"/>
</dbReference>
<dbReference type="InterPro" id="IPR037126">
    <property type="entry name" value="PdaC/RsiV-like_sf"/>
</dbReference>
<evidence type="ECO:0000313" key="5">
    <source>
        <dbReference type="Proteomes" id="UP000632774"/>
    </source>
</evidence>
<dbReference type="Pfam" id="PF13739">
    <property type="entry name" value="PdaC"/>
    <property type="match status" value="1"/>
</dbReference>
<dbReference type="InterPro" id="IPR021729">
    <property type="entry name" value="DUF3298"/>
</dbReference>
<dbReference type="PROSITE" id="PS51257">
    <property type="entry name" value="PROKAR_LIPOPROTEIN"/>
    <property type="match status" value="1"/>
</dbReference>
<dbReference type="RefSeq" id="WP_194105401.1">
    <property type="nucleotide sequence ID" value="NZ_JADFFM010000001.1"/>
</dbReference>
<evidence type="ECO:0000259" key="3">
    <source>
        <dbReference type="Pfam" id="PF13739"/>
    </source>
</evidence>
<feature type="domain" description="Deacetylase PdaC" evidence="3">
    <location>
        <begin position="54"/>
        <end position="151"/>
    </location>
</feature>
<dbReference type="Gene3D" id="3.90.640.20">
    <property type="entry name" value="Heat-shock cognate protein, ATPase"/>
    <property type="match status" value="1"/>
</dbReference>
<dbReference type="EMBL" id="JADFFM010000001">
    <property type="protein sequence ID" value="MBE9666026.1"/>
    <property type="molecule type" value="Genomic_DNA"/>
</dbReference>
<dbReference type="Proteomes" id="UP000632774">
    <property type="component" value="Unassembled WGS sequence"/>
</dbReference>